<dbReference type="PANTHER" id="PTHR33231:SF1">
    <property type="entry name" value="30S RIBOSOMAL PROTEIN"/>
    <property type="match status" value="1"/>
</dbReference>
<dbReference type="Pfam" id="PF02482">
    <property type="entry name" value="Ribosomal_S30AE"/>
    <property type="match status" value="1"/>
</dbReference>
<evidence type="ECO:0000256" key="4">
    <source>
        <dbReference type="SAM" id="MobiDB-lite"/>
    </source>
</evidence>
<dbReference type="RefSeq" id="WP_111955242.1">
    <property type="nucleotide sequence ID" value="NZ_CP036313.1"/>
</dbReference>
<evidence type="ECO:0000313" key="6">
    <source>
        <dbReference type="EMBL" id="RAM02654.1"/>
    </source>
</evidence>
<feature type="region of interest" description="Disordered" evidence="4">
    <location>
        <begin position="96"/>
        <end position="116"/>
    </location>
</feature>
<reference evidence="5 8" key="2">
    <citation type="submission" date="2019-02" db="EMBL/GenBank/DDBJ databases">
        <title>Complete genome sequence of Desulfobacter hydrogenophilus AcRS1.</title>
        <authorList>
            <person name="Marietou A."/>
            <person name="Lund M.B."/>
            <person name="Marshall I.P.G."/>
            <person name="Schreiber L."/>
            <person name="Jorgensen B."/>
        </authorList>
    </citation>
    <scope>NUCLEOTIDE SEQUENCE [LARGE SCALE GENOMIC DNA]</scope>
    <source>
        <strain evidence="5 8">AcRS1</strain>
    </source>
</reference>
<dbReference type="SUPFAM" id="SSF69754">
    <property type="entry name" value="Ribosome binding protein Y (YfiA homologue)"/>
    <property type="match status" value="1"/>
</dbReference>
<dbReference type="EMBL" id="CP036313">
    <property type="protein sequence ID" value="QBH11986.1"/>
    <property type="molecule type" value="Genomic_DNA"/>
</dbReference>
<keyword evidence="1" id="KW-0810">Translation regulation</keyword>
<proteinExistence type="predicted"/>
<protein>
    <recommendedName>
        <fullName evidence="3">Ribosome hibernation promoting factor</fullName>
    </recommendedName>
</protein>
<organism evidence="6 7">
    <name type="scientific">Desulfobacter hydrogenophilus</name>
    <dbReference type="NCBI Taxonomy" id="2291"/>
    <lineage>
        <taxon>Bacteria</taxon>
        <taxon>Pseudomonadati</taxon>
        <taxon>Thermodesulfobacteriota</taxon>
        <taxon>Desulfobacteria</taxon>
        <taxon>Desulfobacterales</taxon>
        <taxon>Desulfobacteraceae</taxon>
        <taxon>Desulfobacter</taxon>
    </lineage>
</organism>
<dbReference type="GO" id="GO:0045900">
    <property type="term" value="P:negative regulation of translational elongation"/>
    <property type="evidence" value="ECO:0007669"/>
    <property type="project" value="TreeGrafter"/>
</dbReference>
<sequence length="116" mass="13088">MNISITFKNVPSSDAVKSHIEKRLNKLDRMLESPAEAQVVLSEEKLHSIAEINLTCGKLKIHARGEAEDNNMYLAIDSVAEKIKIQITKFKEKQKRHLAGDKQSIKDELMDAVDSE</sequence>
<dbReference type="InterPro" id="IPR050574">
    <property type="entry name" value="HPF/YfiA_ribosome-assoc"/>
</dbReference>
<reference evidence="6 7" key="1">
    <citation type="submission" date="2018-06" db="EMBL/GenBank/DDBJ databases">
        <title>Complete Genome Sequence of Desulfobacter hydrogenophilus (DSM3380).</title>
        <authorList>
            <person name="Marietou A."/>
            <person name="Schreiber L."/>
            <person name="Marshall I."/>
            <person name="Jorgensen B."/>
        </authorList>
    </citation>
    <scope>NUCLEOTIDE SEQUENCE [LARGE SCALE GENOMIC DNA]</scope>
    <source>
        <strain evidence="6 7">DSM 3380</strain>
    </source>
</reference>
<dbReference type="PANTHER" id="PTHR33231">
    <property type="entry name" value="30S RIBOSOMAL PROTEIN"/>
    <property type="match status" value="1"/>
</dbReference>
<dbReference type="NCBIfam" id="TIGR00741">
    <property type="entry name" value="yfiA"/>
    <property type="match status" value="1"/>
</dbReference>
<dbReference type="GO" id="GO:0043024">
    <property type="term" value="F:ribosomal small subunit binding"/>
    <property type="evidence" value="ECO:0007669"/>
    <property type="project" value="TreeGrafter"/>
</dbReference>
<dbReference type="EMBL" id="QLNI01000012">
    <property type="protein sequence ID" value="RAM02654.1"/>
    <property type="molecule type" value="Genomic_DNA"/>
</dbReference>
<dbReference type="Gene3D" id="3.30.160.100">
    <property type="entry name" value="Ribosome hibernation promotion factor-like"/>
    <property type="match status" value="1"/>
</dbReference>
<evidence type="ECO:0000256" key="1">
    <source>
        <dbReference type="ARBA" id="ARBA00022845"/>
    </source>
</evidence>
<dbReference type="GO" id="GO:0022627">
    <property type="term" value="C:cytosolic small ribosomal subunit"/>
    <property type="evidence" value="ECO:0007669"/>
    <property type="project" value="TreeGrafter"/>
</dbReference>
<keyword evidence="8" id="KW-1185">Reference proteome</keyword>
<dbReference type="CDD" id="cd00552">
    <property type="entry name" value="RaiA"/>
    <property type="match status" value="1"/>
</dbReference>
<dbReference type="InterPro" id="IPR003489">
    <property type="entry name" value="RHF/RaiA"/>
</dbReference>
<comment type="subunit">
    <text evidence="2">Associates exclusively with 100S ribosomes, which are dimers of 70S ribosomes.</text>
</comment>
<dbReference type="AlphaFoldDB" id="A0A328FD82"/>
<evidence type="ECO:0000256" key="2">
    <source>
        <dbReference type="ARBA" id="ARBA00038695"/>
    </source>
</evidence>
<accession>A0A328FD82</accession>
<dbReference type="InterPro" id="IPR036567">
    <property type="entry name" value="RHF-like"/>
</dbReference>
<evidence type="ECO:0000313" key="7">
    <source>
        <dbReference type="Proteomes" id="UP000248798"/>
    </source>
</evidence>
<feature type="compositionally biased region" description="Basic and acidic residues" evidence="4">
    <location>
        <begin position="98"/>
        <end position="109"/>
    </location>
</feature>
<evidence type="ECO:0000313" key="8">
    <source>
        <dbReference type="Proteomes" id="UP000293902"/>
    </source>
</evidence>
<dbReference type="Proteomes" id="UP000293902">
    <property type="component" value="Chromosome"/>
</dbReference>
<dbReference type="Proteomes" id="UP000248798">
    <property type="component" value="Unassembled WGS sequence"/>
</dbReference>
<name>A0A328FD82_9BACT</name>
<dbReference type="OrthoDB" id="9794975at2"/>
<evidence type="ECO:0000256" key="3">
    <source>
        <dbReference type="ARBA" id="ARBA00041148"/>
    </source>
</evidence>
<evidence type="ECO:0000313" key="5">
    <source>
        <dbReference type="EMBL" id="QBH11986.1"/>
    </source>
</evidence>
<gene>
    <name evidence="6" type="primary">raiA</name>
    <name evidence="6" type="ORF">DO021_07415</name>
    <name evidence="5" type="ORF">EYB58_03015</name>
</gene>